<keyword evidence="2" id="KW-1185">Reference proteome</keyword>
<dbReference type="RefSeq" id="WP_161705955.1">
    <property type="nucleotide sequence ID" value="NZ_JAAAHS010000686.1"/>
</dbReference>
<comment type="caution">
    <text evidence="1">The sequence shown here is derived from an EMBL/GenBank/DDBJ whole genome shotgun (WGS) entry which is preliminary data.</text>
</comment>
<protein>
    <submittedName>
        <fullName evidence="1">Uncharacterized protein</fullName>
    </submittedName>
</protein>
<evidence type="ECO:0000313" key="2">
    <source>
        <dbReference type="Proteomes" id="UP000598297"/>
    </source>
</evidence>
<gene>
    <name evidence="1" type="ORF">GUY60_37430</name>
</gene>
<proteinExistence type="predicted"/>
<dbReference type="OrthoDB" id="3530730at2"/>
<dbReference type="Proteomes" id="UP000598297">
    <property type="component" value="Unassembled WGS sequence"/>
</dbReference>
<dbReference type="AlphaFoldDB" id="A0A964UYD7"/>
<reference evidence="1" key="1">
    <citation type="submission" date="2020-01" db="EMBL/GenBank/DDBJ databases">
        <title>Whole-genome analyses of novel actinobacteria.</title>
        <authorList>
            <person name="Sahin N."/>
        </authorList>
    </citation>
    <scope>NUCLEOTIDE SEQUENCE</scope>
    <source>
        <strain evidence="1">YC537</strain>
    </source>
</reference>
<evidence type="ECO:0000313" key="1">
    <source>
        <dbReference type="EMBL" id="NBE56997.1"/>
    </source>
</evidence>
<dbReference type="EMBL" id="JAAAHS010000686">
    <property type="protein sequence ID" value="NBE56997.1"/>
    <property type="molecule type" value="Genomic_DNA"/>
</dbReference>
<sequence>MSSRSADVDFTFWYEVTVRATVEALVATGWRLEEPLSYMVNDNDLFDWRETTGDRAEEVLDLLDAPEHKEHHVALCVYHPSAATGGQLLFRPHRTECAFIPTIHRRELPGAPRFTDLSWYLGALVPPLLTVGLRSYEAQDIAH</sequence>
<organism evidence="1 2">
    <name type="scientific">Streptomyces boluensis</name>
    <dbReference type="NCBI Taxonomy" id="1775135"/>
    <lineage>
        <taxon>Bacteria</taxon>
        <taxon>Bacillati</taxon>
        <taxon>Actinomycetota</taxon>
        <taxon>Actinomycetes</taxon>
        <taxon>Kitasatosporales</taxon>
        <taxon>Streptomycetaceae</taxon>
        <taxon>Streptomyces</taxon>
    </lineage>
</organism>
<accession>A0A964UYD7</accession>
<name>A0A964UYD7_9ACTN</name>